<dbReference type="eggNOG" id="ENOG5030IYE">
    <property type="taxonomic scope" value="Bacteria"/>
</dbReference>
<evidence type="ECO:0000313" key="2">
    <source>
        <dbReference type="EMBL" id="ADN16439.1"/>
    </source>
</evidence>
<dbReference type="EMBL" id="CP002198">
    <property type="protein sequence ID" value="ADN16439.1"/>
    <property type="molecule type" value="Genomic_DNA"/>
</dbReference>
<dbReference type="InterPro" id="IPR026374">
    <property type="entry name" value="Cyano_PEP"/>
</dbReference>
<evidence type="ECO:0000256" key="1">
    <source>
        <dbReference type="SAM" id="SignalP"/>
    </source>
</evidence>
<feature type="signal peptide" evidence="1">
    <location>
        <begin position="1"/>
        <end position="32"/>
    </location>
</feature>
<feature type="chain" id="PRO_5003141213" description="PEP-CTERM sorting domain-containing protein" evidence="1">
    <location>
        <begin position="33"/>
        <end position="304"/>
    </location>
</feature>
<reference evidence="3" key="1">
    <citation type="journal article" date="2011" name="MBio">
        <title>Novel metabolic attributes of the genus Cyanothece, comprising a group of unicellular nitrogen-fixing Cyanobacteria.</title>
        <authorList>
            <person name="Bandyopadhyay A."/>
            <person name="Elvitigala T."/>
            <person name="Welsh E."/>
            <person name="Stockel J."/>
            <person name="Liberton M."/>
            <person name="Min H."/>
            <person name="Sherman L.A."/>
            <person name="Pakrasi H.B."/>
        </authorList>
    </citation>
    <scope>NUCLEOTIDE SEQUENCE [LARGE SCALE GENOMIC DNA]</scope>
    <source>
        <strain evidence="3">PCC 7822</strain>
    </source>
</reference>
<organism evidence="2 3">
    <name type="scientific">Gloeothece verrucosa (strain PCC 7822)</name>
    <name type="common">Cyanothece sp. (strain PCC 7822)</name>
    <dbReference type="NCBI Taxonomy" id="497965"/>
    <lineage>
        <taxon>Bacteria</taxon>
        <taxon>Bacillati</taxon>
        <taxon>Cyanobacteriota</taxon>
        <taxon>Cyanophyceae</taxon>
        <taxon>Oscillatoriophycideae</taxon>
        <taxon>Chroococcales</taxon>
        <taxon>Aphanothecaceae</taxon>
        <taxon>Gloeothece</taxon>
        <taxon>Gloeothece verrucosa</taxon>
    </lineage>
</organism>
<protein>
    <recommendedName>
        <fullName evidence="4">PEP-CTERM sorting domain-containing protein</fullName>
    </recommendedName>
</protein>
<keyword evidence="3" id="KW-1185">Reference proteome</keyword>
<dbReference type="RefSeq" id="WP_013324486.1">
    <property type="nucleotide sequence ID" value="NC_014501.1"/>
</dbReference>
<dbReference type="Proteomes" id="UP000008206">
    <property type="component" value="Chromosome"/>
</dbReference>
<keyword evidence="1" id="KW-0732">Signal</keyword>
<dbReference type="HOGENOM" id="CLU_917760_0_0_3"/>
<accession>E0UCX4</accession>
<sequence length="304" mass="33515">MSIKIFNPTQSLFVSSSVAILAVCATGQAAFAQTSHGDHHHLMIGVDNLEILNRETDPFKGFLNPNYKRLSLLFPHLHQPVNTSGFHAIGIYGYQGTVSNYTVSNSINNQLPEASYSQSTLTLFPGTGVFEGKLISLKTEANMYSDLKMKPVAHLVPELDDPYVNSIYHSPRGENRWNQELGAQTKIALKLISLTPGLGVADSQGNQLFTSSDTEVLGTGDNWGFTPRFFVQESAPKKTYSATLQLLDVTDLSQYPTHIPWGESGRFTFNFQPVPEPMTILGVTTASLFGSLFKRELSKKPKKK</sequence>
<evidence type="ECO:0008006" key="4">
    <source>
        <dbReference type="Google" id="ProtNLM"/>
    </source>
</evidence>
<gene>
    <name evidence="2" type="ordered locus">Cyan7822_4529</name>
</gene>
<name>E0UCX4_GLOV7</name>
<dbReference type="NCBIfam" id="TIGR04155">
    <property type="entry name" value="cyano_PEP"/>
    <property type="match status" value="1"/>
</dbReference>
<dbReference type="AlphaFoldDB" id="E0UCX4"/>
<dbReference type="NCBIfam" id="NF040463">
    <property type="entry name" value="all3515_fam"/>
    <property type="match status" value="1"/>
</dbReference>
<evidence type="ECO:0000313" key="3">
    <source>
        <dbReference type="Proteomes" id="UP000008206"/>
    </source>
</evidence>
<dbReference type="KEGG" id="cyj:Cyan7822_4529"/>
<proteinExistence type="predicted"/>